<feature type="compositionally biased region" description="Basic residues" evidence="1">
    <location>
        <begin position="22"/>
        <end position="35"/>
    </location>
</feature>
<dbReference type="Proteomes" id="UP000178690">
    <property type="component" value="Unassembled WGS sequence"/>
</dbReference>
<comment type="caution">
    <text evidence="2">The sequence shown here is derived from an EMBL/GenBank/DDBJ whole genome shotgun (WGS) entry which is preliminary data.</text>
</comment>
<sequence>MLNLAVRLRRSEIGTGGACVPKKNRDHSSRHHTRPSSRGGTGPHEDLMVFSGDERKKRPKKHPSWHTLFSNLTLPEVLTLLALWERPDGTLNVDFLSENMRAAWHELFGSASTPREAVAWIFKAFGLARIRRDCRAQFADRDLDDVLAAIRRNFAVV</sequence>
<evidence type="ECO:0000256" key="1">
    <source>
        <dbReference type="SAM" id="MobiDB-lite"/>
    </source>
</evidence>
<name>A0A1G2PJ68_TERXR</name>
<evidence type="ECO:0000313" key="3">
    <source>
        <dbReference type="Proteomes" id="UP000178690"/>
    </source>
</evidence>
<organism evidence="2 3">
    <name type="scientific">Terrybacteria sp. (strain RIFCSPHIGHO2_01_FULL_58_15)</name>
    <dbReference type="NCBI Taxonomy" id="1802363"/>
    <lineage>
        <taxon>Bacteria</taxon>
        <taxon>Candidatus Terryibacteriota</taxon>
    </lineage>
</organism>
<dbReference type="EMBL" id="MHST01000021">
    <property type="protein sequence ID" value="OHA48370.1"/>
    <property type="molecule type" value="Genomic_DNA"/>
</dbReference>
<reference evidence="2 3" key="1">
    <citation type="journal article" date="2016" name="Nat. Commun.">
        <title>Thousands of microbial genomes shed light on interconnected biogeochemical processes in an aquifer system.</title>
        <authorList>
            <person name="Anantharaman K."/>
            <person name="Brown C.T."/>
            <person name="Hug L.A."/>
            <person name="Sharon I."/>
            <person name="Castelle C.J."/>
            <person name="Probst A.J."/>
            <person name="Thomas B.C."/>
            <person name="Singh A."/>
            <person name="Wilkins M.J."/>
            <person name="Karaoz U."/>
            <person name="Brodie E.L."/>
            <person name="Williams K.H."/>
            <person name="Hubbard S.S."/>
            <person name="Banfield J.F."/>
        </authorList>
    </citation>
    <scope>NUCLEOTIDE SEQUENCE [LARGE SCALE GENOMIC DNA]</scope>
    <source>
        <strain evidence="3">RIFCSPHIGHO2_01_FULL_58_15</strain>
    </source>
</reference>
<dbReference type="AlphaFoldDB" id="A0A1G2PJ68"/>
<gene>
    <name evidence="2" type="ORF">A2682_02965</name>
</gene>
<dbReference type="STRING" id="1802363.A2682_02965"/>
<feature type="region of interest" description="Disordered" evidence="1">
    <location>
        <begin position="15"/>
        <end position="48"/>
    </location>
</feature>
<proteinExistence type="predicted"/>
<protein>
    <submittedName>
        <fullName evidence="2">Uncharacterized protein</fullName>
    </submittedName>
</protein>
<accession>A0A1G2PJ68</accession>
<evidence type="ECO:0000313" key="2">
    <source>
        <dbReference type="EMBL" id="OHA48370.1"/>
    </source>
</evidence>